<accession>A0A0F9KJ43</accession>
<comment type="caution">
    <text evidence="1">The sequence shown here is derived from an EMBL/GenBank/DDBJ whole genome shotgun (WGS) entry which is preliminary data.</text>
</comment>
<reference evidence="1" key="1">
    <citation type="journal article" date="2015" name="Nature">
        <title>Complex archaea that bridge the gap between prokaryotes and eukaryotes.</title>
        <authorList>
            <person name="Spang A."/>
            <person name="Saw J.H."/>
            <person name="Jorgensen S.L."/>
            <person name="Zaremba-Niedzwiedzka K."/>
            <person name="Martijn J."/>
            <person name="Lind A.E."/>
            <person name="van Eijk R."/>
            <person name="Schleper C."/>
            <person name="Guy L."/>
            <person name="Ettema T.J."/>
        </authorList>
    </citation>
    <scope>NUCLEOTIDE SEQUENCE</scope>
</reference>
<name>A0A0F9KJ43_9ZZZZ</name>
<sequence>MNTKSKSNFDHLGPLLDETRTPAVCEICNNFIYKRIYYDENSEKKQKTVFVCKNCLEKNK</sequence>
<gene>
    <name evidence="1" type="ORF">LCGC14_1628060</name>
</gene>
<proteinExistence type="predicted"/>
<protein>
    <submittedName>
        <fullName evidence="1">Uncharacterized protein</fullName>
    </submittedName>
</protein>
<dbReference type="EMBL" id="LAZR01013394">
    <property type="protein sequence ID" value="KKM22168.1"/>
    <property type="molecule type" value="Genomic_DNA"/>
</dbReference>
<evidence type="ECO:0000313" key="1">
    <source>
        <dbReference type="EMBL" id="KKM22168.1"/>
    </source>
</evidence>
<dbReference type="AlphaFoldDB" id="A0A0F9KJ43"/>
<organism evidence="1">
    <name type="scientific">marine sediment metagenome</name>
    <dbReference type="NCBI Taxonomy" id="412755"/>
    <lineage>
        <taxon>unclassified sequences</taxon>
        <taxon>metagenomes</taxon>
        <taxon>ecological metagenomes</taxon>
    </lineage>
</organism>